<dbReference type="HOGENOM" id="CLU_3171122_0_0_9"/>
<protein>
    <submittedName>
        <fullName evidence="1">Uncharacterized protein</fullName>
    </submittedName>
</protein>
<evidence type="ECO:0000313" key="1">
    <source>
        <dbReference type="EMBL" id="AET60307.1"/>
    </source>
</evidence>
<accession>G7W0Y0</accession>
<gene>
    <name evidence="1" type="ordered locus">HPL003_17815</name>
</gene>
<dbReference type="Proteomes" id="UP000005876">
    <property type="component" value="Chromosome"/>
</dbReference>
<proteinExistence type="predicted"/>
<reference evidence="2" key="1">
    <citation type="submission" date="2011-11" db="EMBL/GenBank/DDBJ databases">
        <title>Complete sequence of Paenibacillus terrae HPL-003.</title>
        <authorList>
            <person name="Shin S.H."/>
            <person name="Kim S."/>
            <person name="Kim J.Y."/>
        </authorList>
    </citation>
    <scope>NUCLEOTIDE SEQUENCE [LARGE SCALE GENOMIC DNA]</scope>
    <source>
        <strain evidence="2">HPL-003</strain>
    </source>
</reference>
<organism evidence="1 2">
    <name type="scientific">Paenibacillus terrae (strain HPL-003)</name>
    <dbReference type="NCBI Taxonomy" id="985665"/>
    <lineage>
        <taxon>Bacteria</taxon>
        <taxon>Bacillati</taxon>
        <taxon>Bacillota</taxon>
        <taxon>Bacilli</taxon>
        <taxon>Bacillales</taxon>
        <taxon>Paenibacillaceae</taxon>
        <taxon>Paenibacillus</taxon>
    </lineage>
</organism>
<dbReference type="KEGG" id="pta:HPL003_17815"/>
<sequence length="47" mass="5737">MHLFVVFYLSMSDILIFNESRNGMNIYKRFFRLLGISYTIRPWDIAF</sequence>
<name>G7W0Y0_PAETH</name>
<reference evidence="1 2" key="3">
    <citation type="journal article" date="2012" name="J. Bacteriol.">
        <title>Genome Sequence of Paenibacillus terrae HPL-003, a Xylanase-Producing Bacterium Isolated from Soil Found in Forest Residue.</title>
        <authorList>
            <person name="Shin S.H."/>
            <person name="Kim S."/>
            <person name="Kim J.Y."/>
            <person name="Song H.Y."/>
            <person name="Cho S.J."/>
            <person name="Kim D.R."/>
            <person name="Lee K.I."/>
            <person name="Lim H.K."/>
            <person name="Park N.J."/>
            <person name="Hwang I.T."/>
            <person name="Yang K.S."/>
        </authorList>
    </citation>
    <scope>NUCLEOTIDE SEQUENCE [LARGE SCALE GENOMIC DNA]</scope>
    <source>
        <strain evidence="1 2">HPL-003</strain>
    </source>
</reference>
<reference key="2">
    <citation type="submission" date="2011-11" db="EMBL/GenBank/DDBJ databases">
        <authorList>
            <person name="Shin S.H."/>
            <person name="Kim S."/>
            <person name="Kim J.Y."/>
        </authorList>
    </citation>
    <scope>NUCLEOTIDE SEQUENCE</scope>
    <source>
        <strain>HPL-003</strain>
    </source>
</reference>
<dbReference type="AlphaFoldDB" id="G7W0Y0"/>
<evidence type="ECO:0000313" key="2">
    <source>
        <dbReference type="Proteomes" id="UP000005876"/>
    </source>
</evidence>
<dbReference type="EMBL" id="CP003107">
    <property type="protein sequence ID" value="AET60307.1"/>
    <property type="molecule type" value="Genomic_DNA"/>
</dbReference>